<evidence type="ECO:0000313" key="3">
    <source>
        <dbReference type="Proteomes" id="UP001253545"/>
    </source>
</evidence>
<dbReference type="Proteomes" id="UP001253545">
    <property type="component" value="Unassembled WGS sequence"/>
</dbReference>
<accession>A0ABU2ZUD4</accession>
<dbReference type="InterPro" id="IPR040853">
    <property type="entry name" value="RapA2_cadherin-like"/>
</dbReference>
<proteinExistence type="predicted"/>
<evidence type="ECO:0000259" key="1">
    <source>
        <dbReference type="Pfam" id="PF17803"/>
    </source>
</evidence>
<comment type="caution">
    <text evidence="2">The sequence shown here is derived from an EMBL/GenBank/DDBJ whole genome shotgun (WGS) entry which is preliminary data.</text>
</comment>
<dbReference type="Gene3D" id="2.60.40.10">
    <property type="entry name" value="Immunoglobulins"/>
    <property type="match status" value="1"/>
</dbReference>
<name>A0ABU2ZUD4_9ALTE</name>
<reference evidence="2 3" key="1">
    <citation type="submission" date="2023-09" db="EMBL/GenBank/DDBJ databases">
        <authorList>
            <person name="Rey-Velasco X."/>
        </authorList>
    </citation>
    <scope>NUCLEOTIDE SEQUENCE [LARGE SCALE GENOMIC DNA]</scope>
    <source>
        <strain evidence="2 3">P117</strain>
    </source>
</reference>
<dbReference type="InterPro" id="IPR013783">
    <property type="entry name" value="Ig-like_fold"/>
</dbReference>
<dbReference type="SUPFAM" id="SSF141072">
    <property type="entry name" value="CalX-like"/>
    <property type="match status" value="1"/>
</dbReference>
<dbReference type="RefSeq" id="WP_311369447.1">
    <property type="nucleotide sequence ID" value="NZ_JAVRHX010000004.1"/>
</dbReference>
<dbReference type="Pfam" id="PF17803">
    <property type="entry name" value="Cadherin_4"/>
    <property type="match status" value="1"/>
</dbReference>
<protein>
    <submittedName>
        <fullName evidence="2">Ig-like domain-containing protein</fullName>
    </submittedName>
</protein>
<dbReference type="InterPro" id="IPR038081">
    <property type="entry name" value="CalX-like_sf"/>
</dbReference>
<sequence>MTHIIFAVLTLTFSIWKSLKSLANRSIIIVLACCSANLSASSIFSDQFINVWVVDPETQAVTTYSVGDWVKQYGDLQGFNVASPLQVLVNGLPDSSLPMTPMQAGVSIVGFGQADRSDSSFSGTSQLYLLPGSLSSNDTIEVLMQVDADIVAQGQAQLSWQINGGAIEEFSFSSEQKPDANGLYSKRIYLIEDGVYELVVSLNQAGQVLGEQRATYNITNTDPLKEKRDSDGDGVPDMVEAAIGLDPLNSELFTDTNGDGWSEFDVWLRCEELDIENCSIPNDTDGDGWSDFDENLRGTRHDDIVLTVPSGELPDDEAYNENKLLLQQKPAARRLYEIEYTFRDKLGVDKLENIQAAQLDGTKLFELDDLVGEDDLLTMSVEPSLLAPAILRSNASKSMEASQWPEIRVAAGKTLAVRASKTVNVPSDLINELGNPSQEISLLLFEGKGDVNIQDFPTTHSGQWQDIGQWRSLLIDWLEAKLVIEQQIPFSDDKSLAALLFESSLREEARIAGEDEAVRLGVERLPASWINVLEQSMMDREQRSLFDWYTSIGNTLNENPSYVGLSLIGEVFIGALPMSGTSTSEWLIERLRMPVILEEQGCFISSADLAVIQADADYFAQWQRDCPNYYTDVELAQWQAQASDLRYLLRMTIFAEGAQRIAQNDSLADFSQDTDSDTLSNLSETLQSPFDTSTYPWLEDSDGDSVSDSVDECRNDPLNLCAGDPIEPLLALGSDISVNVGNQGGIAFLELVLSSPALQEISFNYFLEAVESDGDNAVGGVDFEALSGFLTFIPGQQSMIIPASLLANDVAGNTRFRLRIEDLLGATLAASDNVQLVNINRSVSSPPNIMLAADAYTIDERAQVSFDASATTSGIGDPSVTYAWVQTSGTLVNISGANTPSPIIVAPVTINIANLSFDVTAQNAEGAVSTASVTVTVNPVDDPPVINGMPSYTVAQGENLLIGYDELLTFIEEPDGETLRLTQVVQTTDSGTLIESTEGYDYTPELASGREVLALENDPLDIRPWKDNGVAYRTANFNADPRVYKIHTWTPQEGSQVIDENSTGYSGIVTSIEQEIIYYSYTNQDTSSTFIKWQLPDNTFGEIDTGGFASLFGAQVNESNGVLYHCMDSQWERIDVKNNEAVSILLSCDRFSAGQATIDGQFCLTGGDGLYCSANGFDFEQVFRLPVSFARIDRIFSSEIGTLVLYNDITNQFIAHVDGQPNGQLLYTLDNYFNSIQGLWIEDAFYTLLPVNGEGNNEGVQIFIWKNGDTELTPVGEPDLFSDQISRNELNQLIPLGDNLLWFGQKSLFGNAKFLINRETGDFTQVGDDIPDNRTLFAWRDTALFSSARLESFCQWFELGLDGQILDINSPELPMAGCFGQIVYGDTLAYTLFDSDRGLNEFFVKYGTSGPTQTQFTVRVEDENGNGVDLVVTINITEGVN</sequence>
<keyword evidence="3" id="KW-1185">Reference proteome</keyword>
<evidence type="ECO:0000313" key="2">
    <source>
        <dbReference type="EMBL" id="MDT0595929.1"/>
    </source>
</evidence>
<dbReference type="Gene3D" id="2.60.40.2030">
    <property type="match status" value="1"/>
</dbReference>
<dbReference type="EMBL" id="JAVRHX010000004">
    <property type="protein sequence ID" value="MDT0595929.1"/>
    <property type="molecule type" value="Genomic_DNA"/>
</dbReference>
<gene>
    <name evidence="2" type="ORF">RM552_13825</name>
</gene>
<feature type="domain" description="RapA2 cadherin-like" evidence="1">
    <location>
        <begin position="931"/>
        <end position="994"/>
    </location>
</feature>
<organism evidence="2 3">
    <name type="scientific">Glaciecola petra</name>
    <dbReference type="NCBI Taxonomy" id="3075602"/>
    <lineage>
        <taxon>Bacteria</taxon>
        <taxon>Pseudomonadati</taxon>
        <taxon>Pseudomonadota</taxon>
        <taxon>Gammaproteobacteria</taxon>
        <taxon>Alteromonadales</taxon>
        <taxon>Alteromonadaceae</taxon>
        <taxon>Glaciecola</taxon>
    </lineage>
</organism>